<feature type="repeat" description="WD" evidence="2">
    <location>
        <begin position="747"/>
        <end position="781"/>
    </location>
</feature>
<dbReference type="Pfam" id="PF17111">
    <property type="entry name" value="PigL_N"/>
    <property type="match status" value="1"/>
</dbReference>
<dbReference type="InterPro" id="IPR011047">
    <property type="entry name" value="Quinoprotein_ADH-like_sf"/>
</dbReference>
<evidence type="ECO:0000256" key="3">
    <source>
        <dbReference type="SAM" id="Coils"/>
    </source>
</evidence>
<comment type="caution">
    <text evidence="6">The sequence shown here is derived from an EMBL/GenBank/DDBJ whole genome shotgun (WGS) entry which is preliminary data.</text>
</comment>
<dbReference type="SUPFAM" id="SSF82171">
    <property type="entry name" value="DPP6 N-terminal domain-like"/>
    <property type="match status" value="1"/>
</dbReference>
<evidence type="ECO:0000259" key="5">
    <source>
        <dbReference type="Pfam" id="PF24883"/>
    </source>
</evidence>
<dbReference type="EMBL" id="CAJPDQ010000024">
    <property type="protein sequence ID" value="CAF9925770.1"/>
    <property type="molecule type" value="Genomic_DNA"/>
</dbReference>
<keyword evidence="3" id="KW-0175">Coiled coil</keyword>
<sequence>MDAVSAAASVLALIELAAKIGSVCVKYAHTVKHSKEDISRLQDEVQNLEQVLKRAQEIYQTSDDGDHIVEASTHQCLTRCKTQLAEILAKLEPTRLSRLGTRLKLDQLVWPLKKKEVDKLIDNLDSSKQSISLAIQIDQLAILKDIQISTSSVSLPIAEGASFDSFSDQLNARCHAKTRVALRQQIRDWFKDPNGTSIFWLSGMAGTGKSTILRSTAEEFYDQCQLGATFFFKRGEGARGDASRFFTTMASQLVQNVPELGVFIKEACKADPHIYDKAMREQFRRLIKEPIIKYEQGKHFPLLVVIDALDECEGEGDARLMIQLLAEIDPSPDKFLRLLLSSRPETPIRTTFGKLPDTKYISCTLHEIQDDIKQDIEVYLRDELTNIRKNSEYEIPTEWPTNQQISMLVAMAEPLFIAAATMCRFISDPRWDPERQLELMLSYSNVDHFSQLDVVYQPVLDQMLIGLSQSQKQVMLTDFQYVVGTVIILEDALSSVALAALLGVSRKFIASRLSMLHSVLRIPAQEDSTIRLLHLSFRDFLTMDARKGNSFWVDQHNVHQKTGQACLRLLLTTPCLKQDICDIGKPGIKRRAIKGDLISASIPPQVRYASTYWVSHICSGYGQFFDHHLIYDFLKQRFLYWVEALILLDHQSKVKDMLVKLQACCQDVNDPELKNFLRDAIDFMTVSGGMLDMCPLQFYSSALIFTSKQSTIRSIFEKEIPSWTNGLPHALDIHHNSSLIHTGFTYISSVALSPDNKQLASGFEDGSIKLWTTATGRLEHTLQSHEKRIEWVAYVQQGAWLASCAYSGESAIIMWNPKTGRVEQIIETEIGIRQACLSHDSQLLAICLRNDVVRVWDFSTGRSEDIIHAREGVHLTQFSADDGMLALASVKGGIEVVATSDGTQIGIFEAVTPDFDWWSLAFSPKDDLLAAGSCRRLWIWSIGSGQLVFASDKAYARRLMFFPDGSRLICLSRFRNEAAQIWDYLNNHLVTDRGYIWLAAFSIDGTRSAIVSEDGWAVVRKTSTAITERKFKTSWTGDGAIRFLDDAQHLVYHDYDRIELWDVDKGDLVHRIKSSVDKIYSTLLSSDGQYLASQAQNRKITVWNIASATLMWKFRSQGSLQSFSPMSLYLILRVTEGIELWSLSARDLHVRIPTRSNPYFEFLSNDSQLVIFDRDHRLSLWDTATGEQLDKLQDDMCLLVGTKKIFPNGRQLATADSKDTIRIWDLPTSTLLHTLFGIFGHVVGGVDGLFYSPSGDYILSLYEGELVRWNIDTTVRQWTRSGFLFHVGCTSFSKDGKYIAIPLQQHDHICILDAATGEMLQELKSPTWLREIQFSSDQQYLETDRGTLSLSQDVFSNPSLYRHVFFTTTWLTINGENMLWLPALHRPTDSAVHDGKIALAYGYSNEIVLYEVATGSCRRFLPGPEVEELPD</sequence>
<proteinExistence type="predicted"/>
<dbReference type="InterPro" id="IPR059179">
    <property type="entry name" value="MLKL-like_MCAfunc"/>
</dbReference>
<dbReference type="PANTHER" id="PTHR19879">
    <property type="entry name" value="TRANSCRIPTION INITIATION FACTOR TFIID"/>
    <property type="match status" value="1"/>
</dbReference>
<dbReference type="InterPro" id="IPR001680">
    <property type="entry name" value="WD40_rpt"/>
</dbReference>
<protein>
    <recommendedName>
        <fullName evidence="8">NACHT domain-containing protein</fullName>
    </recommendedName>
</protein>
<dbReference type="PROSITE" id="PS50082">
    <property type="entry name" value="WD_REPEATS_2"/>
    <property type="match status" value="3"/>
</dbReference>
<reference evidence="6" key="1">
    <citation type="submission" date="2021-03" db="EMBL/GenBank/DDBJ databases">
        <authorList>
            <person name="Tagirdzhanova G."/>
        </authorList>
    </citation>
    <scope>NUCLEOTIDE SEQUENCE</scope>
</reference>
<feature type="repeat" description="WD" evidence="2">
    <location>
        <begin position="1207"/>
        <end position="1234"/>
    </location>
</feature>
<dbReference type="InterPro" id="IPR031348">
    <property type="entry name" value="PigL_N"/>
</dbReference>
<keyword evidence="1" id="KW-0677">Repeat</keyword>
<dbReference type="InterPro" id="IPR027417">
    <property type="entry name" value="P-loop_NTPase"/>
</dbReference>
<gene>
    <name evidence="6" type="ORF">GOMPHAMPRED_003962</name>
</gene>
<dbReference type="Pfam" id="PF00400">
    <property type="entry name" value="WD40"/>
    <property type="match status" value="1"/>
</dbReference>
<dbReference type="SUPFAM" id="SSF50998">
    <property type="entry name" value="Quinoprotein alcohol dehydrogenase-like"/>
    <property type="match status" value="1"/>
</dbReference>
<dbReference type="PROSITE" id="PS50294">
    <property type="entry name" value="WD_REPEATS_REGION"/>
    <property type="match status" value="1"/>
</dbReference>
<dbReference type="PANTHER" id="PTHR19879:SF9">
    <property type="entry name" value="TRANSCRIPTION INITIATION FACTOR TFIID SUBUNIT 5"/>
    <property type="match status" value="1"/>
</dbReference>
<dbReference type="SMART" id="SM00320">
    <property type="entry name" value="WD40"/>
    <property type="match status" value="7"/>
</dbReference>
<feature type="coiled-coil region" evidence="3">
    <location>
        <begin position="31"/>
        <end position="58"/>
    </location>
</feature>
<accession>A0A8H3FL48</accession>
<feature type="domain" description="Azaphilone pigments biosynthesis cluster protein L N-terminal" evidence="4">
    <location>
        <begin position="1"/>
        <end position="136"/>
    </location>
</feature>
<name>A0A8H3FL48_9LECA</name>
<dbReference type="SUPFAM" id="SSF52540">
    <property type="entry name" value="P-loop containing nucleoside triphosphate hydrolases"/>
    <property type="match status" value="1"/>
</dbReference>
<evidence type="ECO:0000313" key="7">
    <source>
        <dbReference type="Proteomes" id="UP000664169"/>
    </source>
</evidence>
<dbReference type="Gene3D" id="2.130.10.10">
    <property type="entry name" value="YVTN repeat-like/Quinoprotein amine dehydrogenase"/>
    <property type="match status" value="4"/>
</dbReference>
<evidence type="ECO:0000313" key="6">
    <source>
        <dbReference type="EMBL" id="CAF9925770.1"/>
    </source>
</evidence>
<feature type="repeat" description="WD" evidence="2">
    <location>
        <begin position="1072"/>
        <end position="1113"/>
    </location>
</feature>
<dbReference type="Gene3D" id="3.40.50.300">
    <property type="entry name" value="P-loop containing nucleotide triphosphate hydrolases"/>
    <property type="match status" value="1"/>
</dbReference>
<dbReference type="InterPro" id="IPR015943">
    <property type="entry name" value="WD40/YVTN_repeat-like_dom_sf"/>
</dbReference>
<organism evidence="6 7">
    <name type="scientific">Gomphillus americanus</name>
    <dbReference type="NCBI Taxonomy" id="1940652"/>
    <lineage>
        <taxon>Eukaryota</taxon>
        <taxon>Fungi</taxon>
        <taxon>Dikarya</taxon>
        <taxon>Ascomycota</taxon>
        <taxon>Pezizomycotina</taxon>
        <taxon>Lecanoromycetes</taxon>
        <taxon>OSLEUM clade</taxon>
        <taxon>Ostropomycetidae</taxon>
        <taxon>Ostropales</taxon>
        <taxon>Graphidaceae</taxon>
        <taxon>Gomphilloideae</taxon>
        <taxon>Gomphillus</taxon>
    </lineage>
</organism>
<dbReference type="CDD" id="cd21037">
    <property type="entry name" value="MLKL_NTD"/>
    <property type="match status" value="1"/>
</dbReference>
<dbReference type="InterPro" id="IPR056884">
    <property type="entry name" value="NPHP3-like_N"/>
</dbReference>
<keyword evidence="2" id="KW-0853">WD repeat</keyword>
<evidence type="ECO:0000256" key="1">
    <source>
        <dbReference type="ARBA" id="ARBA00022737"/>
    </source>
</evidence>
<dbReference type="Proteomes" id="UP000664169">
    <property type="component" value="Unassembled WGS sequence"/>
</dbReference>
<dbReference type="OrthoDB" id="674604at2759"/>
<evidence type="ECO:0000256" key="2">
    <source>
        <dbReference type="PROSITE-ProRule" id="PRU00221"/>
    </source>
</evidence>
<feature type="domain" description="Nephrocystin 3-like N-terminal" evidence="5">
    <location>
        <begin position="184"/>
        <end position="343"/>
    </location>
</feature>
<dbReference type="Pfam" id="PF24883">
    <property type="entry name" value="NPHP3_N"/>
    <property type="match status" value="1"/>
</dbReference>
<evidence type="ECO:0000259" key="4">
    <source>
        <dbReference type="Pfam" id="PF17111"/>
    </source>
</evidence>
<keyword evidence="7" id="KW-1185">Reference proteome</keyword>
<evidence type="ECO:0008006" key="8">
    <source>
        <dbReference type="Google" id="ProtNLM"/>
    </source>
</evidence>